<dbReference type="EMBL" id="HBII01007455">
    <property type="protein sequence ID" value="CAE0344407.1"/>
    <property type="molecule type" value="Transcribed_RNA"/>
</dbReference>
<name>A0A7S3J2S1_9SPIT</name>
<protein>
    <submittedName>
        <fullName evidence="1">Uncharacterized protein</fullName>
    </submittedName>
</protein>
<reference evidence="1" key="1">
    <citation type="submission" date="2021-01" db="EMBL/GenBank/DDBJ databases">
        <authorList>
            <person name="Corre E."/>
            <person name="Pelletier E."/>
            <person name="Niang G."/>
            <person name="Scheremetjew M."/>
            <person name="Finn R."/>
            <person name="Kale V."/>
            <person name="Holt S."/>
            <person name="Cochrane G."/>
            <person name="Meng A."/>
            <person name="Brown T."/>
            <person name="Cohen L."/>
        </authorList>
    </citation>
    <scope>NUCLEOTIDE SEQUENCE</scope>
    <source>
        <strain evidence="1">FSP1.4</strain>
    </source>
</reference>
<sequence>MIKRKAANSTESEAQKKEIKNLQWNNKELSFQVHQIRQAHKQDRKNIKVRTEIEVKDVFADKFQEHLKVFANEVKHVRKQFTQTRLQILHKEKMLAKVLKITYDQEMYILQIKRILQDKDFEKALEILNKVPLAGLGSIIPISEESEFGISTKLKKSMIDLAGSKNIEKMHSTDEVFKRIQFQMGANSKEIARREGRTV</sequence>
<accession>A0A7S3J2S1</accession>
<gene>
    <name evidence="1" type="ORF">EHAR0213_LOCUS3314</name>
</gene>
<organism evidence="1">
    <name type="scientific">Euplotes harpa</name>
    <dbReference type="NCBI Taxonomy" id="151035"/>
    <lineage>
        <taxon>Eukaryota</taxon>
        <taxon>Sar</taxon>
        <taxon>Alveolata</taxon>
        <taxon>Ciliophora</taxon>
        <taxon>Intramacronucleata</taxon>
        <taxon>Spirotrichea</taxon>
        <taxon>Hypotrichia</taxon>
        <taxon>Euplotida</taxon>
        <taxon>Euplotidae</taxon>
        <taxon>Euplotes</taxon>
    </lineage>
</organism>
<proteinExistence type="predicted"/>
<evidence type="ECO:0000313" key="1">
    <source>
        <dbReference type="EMBL" id="CAE0344407.1"/>
    </source>
</evidence>
<dbReference type="AlphaFoldDB" id="A0A7S3J2S1"/>